<organism evidence="7 8">
    <name type="scientific">Nonomuraea monospora</name>
    <dbReference type="NCBI Taxonomy" id="568818"/>
    <lineage>
        <taxon>Bacteria</taxon>
        <taxon>Bacillati</taxon>
        <taxon>Actinomycetota</taxon>
        <taxon>Actinomycetes</taxon>
        <taxon>Streptosporangiales</taxon>
        <taxon>Streptosporangiaceae</taxon>
        <taxon>Nonomuraea</taxon>
    </lineage>
</organism>
<evidence type="ECO:0000259" key="6">
    <source>
        <dbReference type="PROSITE" id="PS50011"/>
    </source>
</evidence>
<dbReference type="CDD" id="cd14014">
    <property type="entry name" value="STKc_PknB_like"/>
    <property type="match status" value="1"/>
</dbReference>
<evidence type="ECO:0000256" key="1">
    <source>
        <dbReference type="ARBA" id="ARBA00022679"/>
    </source>
</evidence>
<dbReference type="SUPFAM" id="SSF56112">
    <property type="entry name" value="Protein kinase-like (PK-like)"/>
    <property type="match status" value="1"/>
</dbReference>
<keyword evidence="1" id="KW-0808">Transferase</keyword>
<evidence type="ECO:0000256" key="2">
    <source>
        <dbReference type="ARBA" id="ARBA00022741"/>
    </source>
</evidence>
<protein>
    <recommendedName>
        <fullName evidence="6">Protein kinase domain-containing protein</fullName>
    </recommendedName>
</protein>
<dbReference type="PROSITE" id="PS00108">
    <property type="entry name" value="PROTEIN_KINASE_ST"/>
    <property type="match status" value="1"/>
</dbReference>
<reference evidence="7 8" key="1">
    <citation type="journal article" date="2019" name="Int. J. Syst. Evol. Microbiol.">
        <title>The Global Catalogue of Microorganisms (GCM) 10K type strain sequencing project: providing services to taxonomists for standard genome sequencing and annotation.</title>
        <authorList>
            <consortium name="The Broad Institute Genomics Platform"/>
            <consortium name="The Broad Institute Genome Sequencing Center for Infectious Disease"/>
            <person name="Wu L."/>
            <person name="Ma J."/>
        </authorList>
    </citation>
    <scope>NUCLEOTIDE SEQUENCE [LARGE SCALE GENOMIC DNA]</scope>
    <source>
        <strain evidence="7 8">JCM 16114</strain>
    </source>
</reference>
<evidence type="ECO:0000256" key="5">
    <source>
        <dbReference type="SAM" id="MobiDB-lite"/>
    </source>
</evidence>
<dbReference type="InterPro" id="IPR008271">
    <property type="entry name" value="Ser/Thr_kinase_AS"/>
</dbReference>
<accession>A0ABN3CPC5</accession>
<evidence type="ECO:0000256" key="3">
    <source>
        <dbReference type="ARBA" id="ARBA00022777"/>
    </source>
</evidence>
<dbReference type="InterPro" id="IPR011009">
    <property type="entry name" value="Kinase-like_dom_sf"/>
</dbReference>
<gene>
    <name evidence="7" type="ORF">GCM10009850_067390</name>
</gene>
<dbReference type="PANTHER" id="PTHR43289:SF34">
    <property type="entry name" value="SERINE_THREONINE-PROTEIN KINASE YBDM-RELATED"/>
    <property type="match status" value="1"/>
</dbReference>
<keyword evidence="3" id="KW-0418">Kinase</keyword>
<keyword evidence="2" id="KW-0547">Nucleotide-binding</keyword>
<keyword evidence="8" id="KW-1185">Reference proteome</keyword>
<dbReference type="Gene3D" id="2.130.10.10">
    <property type="entry name" value="YVTN repeat-like/Quinoprotein amine dehydrogenase"/>
    <property type="match status" value="2"/>
</dbReference>
<evidence type="ECO:0000313" key="8">
    <source>
        <dbReference type="Proteomes" id="UP001499843"/>
    </source>
</evidence>
<keyword evidence="4" id="KW-0067">ATP-binding</keyword>
<feature type="domain" description="Protein kinase" evidence="6">
    <location>
        <begin position="17"/>
        <end position="270"/>
    </location>
</feature>
<feature type="compositionally biased region" description="Low complexity" evidence="5">
    <location>
        <begin position="306"/>
        <end position="327"/>
    </location>
</feature>
<dbReference type="EMBL" id="BAAAQX010000020">
    <property type="protein sequence ID" value="GAA2211280.1"/>
    <property type="molecule type" value="Genomic_DNA"/>
</dbReference>
<dbReference type="Gene3D" id="1.10.510.10">
    <property type="entry name" value="Transferase(Phosphotransferase) domain 1"/>
    <property type="match status" value="1"/>
</dbReference>
<dbReference type="RefSeq" id="WP_344483587.1">
    <property type="nucleotide sequence ID" value="NZ_BAAAQX010000020.1"/>
</dbReference>
<proteinExistence type="predicted"/>
<dbReference type="SUPFAM" id="SSF50978">
    <property type="entry name" value="WD40 repeat-like"/>
    <property type="match status" value="1"/>
</dbReference>
<feature type="region of interest" description="Disordered" evidence="5">
    <location>
        <begin position="306"/>
        <end position="340"/>
    </location>
</feature>
<dbReference type="InterPro" id="IPR000719">
    <property type="entry name" value="Prot_kinase_dom"/>
</dbReference>
<feature type="region of interest" description="Disordered" evidence="5">
    <location>
        <begin position="271"/>
        <end position="293"/>
    </location>
</feature>
<dbReference type="Gene3D" id="3.30.200.20">
    <property type="entry name" value="Phosphorylase Kinase, domain 1"/>
    <property type="match status" value="1"/>
</dbReference>
<dbReference type="Pfam" id="PF00069">
    <property type="entry name" value="Pkinase"/>
    <property type="match status" value="1"/>
</dbReference>
<dbReference type="InterPro" id="IPR036322">
    <property type="entry name" value="WD40_repeat_dom_sf"/>
</dbReference>
<evidence type="ECO:0000256" key="4">
    <source>
        <dbReference type="ARBA" id="ARBA00022840"/>
    </source>
</evidence>
<dbReference type="Proteomes" id="UP001499843">
    <property type="component" value="Unassembled WGS sequence"/>
</dbReference>
<name>A0ABN3CPC5_9ACTN</name>
<sequence length="697" mass="70382">MELRRLHSGEPRHVAGYRLLGGLGDGGQGSVFLARDPSGTRVAVKMLHMRLLGNAKAERRFLRESAIAAGVAGFCTARVLDSGVVEGRPYIVSEFIDGPSLHDQVASGGALAGGELERLAVGTITALTAIHGAGIVHRDFKPSNILMGPDGPRVIDFGIAKGMDASTTSSSVVGTPGFMAPEQIAGESITAATDVFSWASTMGFAGTGEPLFGRDSIPAVMHRILNAEPDLDGVAEPLRSVLRACLAKEAGVRPTADDVLMRLLGRHAATAPMPPVAEPVPASTAPMPPVGTAPLPAVGTAPMPAVGAASSPGSGAASSPGSGAAPLPGGGTAPMPPVGTAPLPLVTDPPSYLTDDHEEPPGHDRAKRLAIAGIGTLLAAGLAIGLLWRGWAASGGDDTQPRTSATATFGVELGPAFGPAEGANITAMAIGYHRGTPVVAYADRKDNSINVWDARGGKRLGRLADPGEGPVLSLGLALVGGKQTVVWTGADGRLRRWEIGRPKQGAWHSGCASDAVMGLGTWRGHAVAVVGCPDGKVETIDLVTDDLVGDVQNVSTPVNAVAWHEGNGRPLIGTDDGVLGGGRRVIAEGRVSSLTTLGNDLAAVTSGTTTGLYDLSTGELVRSLATGGKAVGGTTAGGRRMIAAGAGGVSVWNADAGTRLGRLLGADAEVTSLAAGDGLLVAQSSGRLKAWSLTGGI</sequence>
<comment type="caution">
    <text evidence="7">The sequence shown here is derived from an EMBL/GenBank/DDBJ whole genome shotgun (WGS) entry which is preliminary data.</text>
</comment>
<dbReference type="InterPro" id="IPR015943">
    <property type="entry name" value="WD40/YVTN_repeat-like_dom_sf"/>
</dbReference>
<dbReference type="PROSITE" id="PS50011">
    <property type="entry name" value="PROTEIN_KINASE_DOM"/>
    <property type="match status" value="1"/>
</dbReference>
<dbReference type="PANTHER" id="PTHR43289">
    <property type="entry name" value="MITOGEN-ACTIVATED PROTEIN KINASE KINASE KINASE 20-RELATED"/>
    <property type="match status" value="1"/>
</dbReference>
<evidence type="ECO:0000313" key="7">
    <source>
        <dbReference type="EMBL" id="GAA2211280.1"/>
    </source>
</evidence>